<dbReference type="InterPro" id="IPR018146">
    <property type="entry name" value="Glyoxalase_1_CS"/>
</dbReference>
<evidence type="ECO:0000256" key="1">
    <source>
        <dbReference type="ARBA" id="ARBA00022723"/>
    </source>
</evidence>
<dbReference type="PANTHER" id="PTHR43048:SF3">
    <property type="entry name" value="METHYLMALONYL-COA EPIMERASE, MITOCHONDRIAL"/>
    <property type="match status" value="1"/>
</dbReference>
<comment type="caution">
    <text evidence="3">The sequence shown here is derived from an EMBL/GenBank/DDBJ whole genome shotgun (WGS) entry which is preliminary data.</text>
</comment>
<dbReference type="InterPro" id="IPR029068">
    <property type="entry name" value="Glyas_Bleomycin-R_OHBP_Dase"/>
</dbReference>
<evidence type="ECO:0000313" key="3">
    <source>
        <dbReference type="EMBL" id="OBJ87168.1"/>
    </source>
</evidence>
<dbReference type="PROSITE" id="PS00934">
    <property type="entry name" value="GLYOXALASE_I_1"/>
    <property type="match status" value="1"/>
</dbReference>
<dbReference type="InterPro" id="IPR004360">
    <property type="entry name" value="Glyas_Fos-R_dOase_dom"/>
</dbReference>
<protein>
    <submittedName>
        <fullName evidence="3">Lactoylglutathione lyase</fullName>
    </submittedName>
</protein>
<proteinExistence type="predicted"/>
<dbReference type="Gene3D" id="3.10.180.10">
    <property type="entry name" value="2,3-Dihydroxybiphenyl 1,2-Dioxygenase, domain 1"/>
    <property type="match status" value="1"/>
</dbReference>
<name>A0A1A3KS13_MYCAS</name>
<dbReference type="CDD" id="cd06587">
    <property type="entry name" value="VOC"/>
    <property type="match status" value="1"/>
</dbReference>
<dbReference type="GO" id="GO:0004462">
    <property type="term" value="F:lactoylglutathione lyase activity"/>
    <property type="evidence" value="ECO:0007669"/>
    <property type="project" value="InterPro"/>
</dbReference>
<dbReference type="GO" id="GO:0046491">
    <property type="term" value="P:L-methylmalonyl-CoA metabolic process"/>
    <property type="evidence" value="ECO:0007669"/>
    <property type="project" value="TreeGrafter"/>
</dbReference>
<dbReference type="EMBL" id="LZLM01000048">
    <property type="protein sequence ID" value="OBJ87168.1"/>
    <property type="molecule type" value="Genomic_DNA"/>
</dbReference>
<dbReference type="SUPFAM" id="SSF54593">
    <property type="entry name" value="Glyoxalase/Bleomycin resistance protein/Dihydroxybiphenyl dioxygenase"/>
    <property type="match status" value="1"/>
</dbReference>
<evidence type="ECO:0000313" key="4">
    <source>
        <dbReference type="Proteomes" id="UP000093925"/>
    </source>
</evidence>
<evidence type="ECO:0000259" key="2">
    <source>
        <dbReference type="PROSITE" id="PS51819"/>
    </source>
</evidence>
<reference evidence="3 4" key="1">
    <citation type="submission" date="2016-06" db="EMBL/GenBank/DDBJ databases">
        <authorList>
            <person name="Kjaerup R.B."/>
            <person name="Dalgaard T.S."/>
            <person name="Juul-Madsen H.R."/>
        </authorList>
    </citation>
    <scope>NUCLEOTIDE SEQUENCE [LARGE SCALE GENOMIC DNA]</scope>
    <source>
        <strain evidence="3 4">1276495.2</strain>
    </source>
</reference>
<gene>
    <name evidence="3" type="ORF">A5640_07790</name>
</gene>
<sequence length="151" mass="16655">MTAGHRLTHVGLCVRDLTRSVEFYCGGLGFAEVGRMRIDGADTAQLLGVPDLVLDLVYLQRDGFRLELLSYPSPGVTGDGLPRQMNALGFTHLSFRVDDAGELIARLERIGGRVWPERTVRFGGGNRGLMVTDPDGNWLELIERQTSQVIN</sequence>
<dbReference type="PANTHER" id="PTHR43048">
    <property type="entry name" value="METHYLMALONYL-COA EPIMERASE"/>
    <property type="match status" value="1"/>
</dbReference>
<dbReference type="InterPro" id="IPR051785">
    <property type="entry name" value="MMCE/EMCE_epimerase"/>
</dbReference>
<dbReference type="GO" id="GO:0004493">
    <property type="term" value="F:methylmalonyl-CoA epimerase activity"/>
    <property type="evidence" value="ECO:0007669"/>
    <property type="project" value="TreeGrafter"/>
</dbReference>
<dbReference type="InterPro" id="IPR037523">
    <property type="entry name" value="VOC_core"/>
</dbReference>
<keyword evidence="1" id="KW-0479">Metal-binding</keyword>
<dbReference type="RefSeq" id="WP_036354073.1">
    <property type="nucleotide sequence ID" value="NZ_LZLM01000048.1"/>
</dbReference>
<dbReference type="AlphaFoldDB" id="A0A1A3KS13"/>
<dbReference type="PROSITE" id="PS51819">
    <property type="entry name" value="VOC"/>
    <property type="match status" value="1"/>
</dbReference>
<dbReference type="Proteomes" id="UP000093925">
    <property type="component" value="Unassembled WGS sequence"/>
</dbReference>
<dbReference type="GO" id="GO:0046872">
    <property type="term" value="F:metal ion binding"/>
    <property type="evidence" value="ECO:0007669"/>
    <property type="project" value="UniProtKB-KW"/>
</dbReference>
<dbReference type="Pfam" id="PF00903">
    <property type="entry name" value="Glyoxalase"/>
    <property type="match status" value="1"/>
</dbReference>
<accession>A0A1A3KS13</accession>
<organism evidence="3 4">
    <name type="scientific">Mycobacterium asiaticum</name>
    <dbReference type="NCBI Taxonomy" id="1790"/>
    <lineage>
        <taxon>Bacteria</taxon>
        <taxon>Bacillati</taxon>
        <taxon>Actinomycetota</taxon>
        <taxon>Actinomycetes</taxon>
        <taxon>Mycobacteriales</taxon>
        <taxon>Mycobacteriaceae</taxon>
        <taxon>Mycobacterium</taxon>
    </lineage>
</organism>
<feature type="domain" description="VOC" evidence="2">
    <location>
        <begin position="6"/>
        <end position="144"/>
    </location>
</feature>
<keyword evidence="3" id="KW-0456">Lyase</keyword>
<dbReference type="GeneID" id="61211380"/>